<dbReference type="Pfam" id="PF13516">
    <property type="entry name" value="LRR_6"/>
    <property type="match status" value="1"/>
</dbReference>
<gene>
    <name evidence="2" type="ORF">TSUD_286090</name>
</gene>
<dbReference type="SUPFAM" id="SSF52047">
    <property type="entry name" value="RNI-like"/>
    <property type="match status" value="2"/>
</dbReference>
<evidence type="ECO:0000313" key="3">
    <source>
        <dbReference type="Proteomes" id="UP000242715"/>
    </source>
</evidence>
<evidence type="ECO:0000259" key="1">
    <source>
        <dbReference type="Pfam" id="PF25372"/>
    </source>
</evidence>
<dbReference type="AlphaFoldDB" id="A0A2Z6NMY4"/>
<dbReference type="GO" id="GO:0031146">
    <property type="term" value="P:SCF-dependent proteasomal ubiquitin-dependent protein catabolic process"/>
    <property type="evidence" value="ECO:0007669"/>
    <property type="project" value="TreeGrafter"/>
</dbReference>
<dbReference type="GO" id="GO:0019005">
    <property type="term" value="C:SCF ubiquitin ligase complex"/>
    <property type="evidence" value="ECO:0007669"/>
    <property type="project" value="TreeGrafter"/>
</dbReference>
<accession>A0A2Z6NMY4</accession>
<reference evidence="3" key="1">
    <citation type="journal article" date="2017" name="Front. Plant Sci.">
        <title>Climate Clever Clovers: New Paradigm to Reduce the Environmental Footprint of Ruminants by Breeding Low Methanogenic Forages Utilizing Haplotype Variation.</title>
        <authorList>
            <person name="Kaur P."/>
            <person name="Appels R."/>
            <person name="Bayer P.E."/>
            <person name="Keeble-Gagnere G."/>
            <person name="Wang J."/>
            <person name="Hirakawa H."/>
            <person name="Shirasawa K."/>
            <person name="Vercoe P."/>
            <person name="Stefanova K."/>
            <person name="Durmic Z."/>
            <person name="Nichols P."/>
            <person name="Revell C."/>
            <person name="Isobe S.N."/>
            <person name="Edwards D."/>
            <person name="Erskine W."/>
        </authorList>
    </citation>
    <scope>NUCLEOTIDE SEQUENCE [LARGE SCALE GENOMIC DNA]</scope>
    <source>
        <strain evidence="3">cv. Daliak</strain>
    </source>
</reference>
<dbReference type="Gene3D" id="3.80.10.10">
    <property type="entry name" value="Ribonuclease Inhibitor"/>
    <property type="match status" value="3"/>
</dbReference>
<evidence type="ECO:0000313" key="2">
    <source>
        <dbReference type="EMBL" id="GAU45748.1"/>
    </source>
</evidence>
<dbReference type="InterPro" id="IPR057207">
    <property type="entry name" value="FBXL15_LRR"/>
</dbReference>
<dbReference type="Pfam" id="PF25372">
    <property type="entry name" value="DUF7885"/>
    <property type="match status" value="2"/>
</dbReference>
<sequence length="558" mass="63476">MMRKRNTTTSSALLNSSSSQGMVTSYLPDECWESIFRFIVDYDNDHGNNNNHYLNSLSLVSKQFLSITNRLLFSFTVHQSTDLRRLFKRFTNLNSLKVTFELDELLLKISSFPFKLTSLNLSQCTIPAIGLRAFSQKITTLTSLTCSYIVSVKTSDLFLIAECFPLLQELDLGHPLGLENYSSYVDGVEALSLALIKLRKVNLSRFPINDQSLFHLFNNCKYLEEVIMFWCNEITSVGLASALRERPALKSLSFSNNEVIPTSHFIDSLVSLKGLTCLDLQYLNISDELLYSIAREGLPLTRFVLLSCTGHSYAGIVSLLSKCQRIQHLDLRYSNFLKDQHVAELSPFLVDLVSINLSSCNKLTKSALFTLARYCHSLSEIKLEKIGAMIVKNSDSFLEFGVYPQLKSLYLSNNPWLSDEIITMFDSIFPNLQLLDLNFCRHVSEGICHVLRKCCKIRHLNLAYCSKVKLHGMNFVVSNLEVLNLSCTDVDDETLYFISKNCCGLLKLSLNYCKRVTKKGVKHVVENCKQLRKIKVMGIHLSDKNGKLFSRHGCRIYY</sequence>
<dbReference type="OrthoDB" id="6066220at2759"/>
<dbReference type="Proteomes" id="UP000242715">
    <property type="component" value="Unassembled WGS sequence"/>
</dbReference>
<dbReference type="InterPro" id="IPR032675">
    <property type="entry name" value="LRR_dom_sf"/>
</dbReference>
<proteinExistence type="predicted"/>
<dbReference type="InterPro" id="IPR006553">
    <property type="entry name" value="Leu-rich_rpt_Cys-con_subtyp"/>
</dbReference>
<dbReference type="InterPro" id="IPR001611">
    <property type="entry name" value="Leu-rich_rpt"/>
</dbReference>
<dbReference type="PANTHER" id="PTHR13318">
    <property type="entry name" value="PARTNER OF PAIRED, ISOFORM B-RELATED"/>
    <property type="match status" value="1"/>
</dbReference>
<feature type="domain" description="F-box/LRR-repeat protein 15-like leucin rich repeat" evidence="1">
    <location>
        <begin position="197"/>
        <end position="377"/>
    </location>
</feature>
<dbReference type="PANTHER" id="PTHR13318:SF106">
    <property type="entry name" value="F-BOX_LRR-REPEAT PROTEIN 2"/>
    <property type="match status" value="1"/>
</dbReference>
<feature type="domain" description="F-box/LRR-repeat protein 15-like leucin rich repeat" evidence="1">
    <location>
        <begin position="404"/>
        <end position="533"/>
    </location>
</feature>
<organism evidence="2 3">
    <name type="scientific">Trifolium subterraneum</name>
    <name type="common">Subterranean clover</name>
    <dbReference type="NCBI Taxonomy" id="3900"/>
    <lineage>
        <taxon>Eukaryota</taxon>
        <taxon>Viridiplantae</taxon>
        <taxon>Streptophyta</taxon>
        <taxon>Embryophyta</taxon>
        <taxon>Tracheophyta</taxon>
        <taxon>Spermatophyta</taxon>
        <taxon>Magnoliopsida</taxon>
        <taxon>eudicotyledons</taxon>
        <taxon>Gunneridae</taxon>
        <taxon>Pentapetalae</taxon>
        <taxon>rosids</taxon>
        <taxon>fabids</taxon>
        <taxon>Fabales</taxon>
        <taxon>Fabaceae</taxon>
        <taxon>Papilionoideae</taxon>
        <taxon>50 kb inversion clade</taxon>
        <taxon>NPAAA clade</taxon>
        <taxon>Hologalegina</taxon>
        <taxon>IRL clade</taxon>
        <taxon>Trifolieae</taxon>
        <taxon>Trifolium</taxon>
    </lineage>
</organism>
<dbReference type="EMBL" id="DF974148">
    <property type="protein sequence ID" value="GAU45748.1"/>
    <property type="molecule type" value="Genomic_DNA"/>
</dbReference>
<protein>
    <recommendedName>
        <fullName evidence="1">F-box/LRR-repeat protein 15-like leucin rich repeat domain-containing protein</fullName>
    </recommendedName>
</protein>
<keyword evidence="3" id="KW-1185">Reference proteome</keyword>
<name>A0A2Z6NMY4_TRISU</name>
<dbReference type="SMART" id="SM00367">
    <property type="entry name" value="LRR_CC"/>
    <property type="match status" value="8"/>
</dbReference>